<evidence type="ECO:0000259" key="3">
    <source>
        <dbReference type="PROSITE" id="PS50097"/>
    </source>
</evidence>
<name>A0A8E0S9V4_9TREM</name>
<feature type="region of interest" description="Disordered" evidence="1">
    <location>
        <begin position="362"/>
        <end position="407"/>
    </location>
</feature>
<feature type="region of interest" description="Disordered" evidence="1">
    <location>
        <begin position="551"/>
        <end position="573"/>
    </location>
</feature>
<dbReference type="InterPro" id="IPR043454">
    <property type="entry name" value="NPH3/RPT2-like"/>
</dbReference>
<comment type="caution">
    <text evidence="4">The sequence shown here is derived from an EMBL/GenBank/DDBJ whole genome shotgun (WGS) entry which is preliminary data.</text>
</comment>
<sequence>MDIKQLRDTGELSDFTVYIGKCRFKLHKFPLYTKSEYFKDVAGANPVCELADFPGGANTFSMIADFCYEKTVEINPSNIVFLRVGAEELRMKGKGGLLEMTKRLLEELFLKVVDKEEFPPLIFVMVTANTLNSPVAARILEDSMHIVHSFLMATDTDKRSSESEKLVEFLVYLPLHLVAQLIKDIGFDSPNHDKAYKILTKYLKHVMDHYFSTRADRTLPLENQTQRAVPPDFKEQIEKMYSDNPILKDELGRHAEQFDTLFDLVKNEDDLVPYLNIEWIKEALFYLEVTTEKPKCRPKILKLAHEMLPKFSENDLSGLQPSTLGDVVSAFDKPSPREMTSESFLSRRSSRRFSKSIIPADIPEEESTIESTERSRRESCSSSANEQEKDESKDESSSKMLPSNVTKPMIKYLEQKADSKKLTTDEFVRLLKKLEVEKEDGEVSDSLVRLITKLKVNDRQLTEQEQTDLLNHADLSMCNTATLSEALKQDALPAKLLAEAAIKVAEEEKAKQVFQSTPEVHIEEPVIEPKIQHTVASKILKDELCKHSTTVNSITPTGPTATATTPAESTTPPSLGLSPFINRPWSLRQLRLPTVGRYTPVSPESKPYLYSKTTTNQRYPIRPYRSNSYATPNTILTTHVPCCHHELGDGIKSRQFYFILCLFLSFTLFSTVSTPIHMIWRH</sequence>
<dbReference type="PANTHER" id="PTHR32370">
    <property type="entry name" value="OS12G0117600 PROTEIN"/>
    <property type="match status" value="1"/>
</dbReference>
<dbReference type="Proteomes" id="UP000728185">
    <property type="component" value="Unassembled WGS sequence"/>
</dbReference>
<accession>A0A8E0S9V4</accession>
<keyword evidence="2" id="KW-0812">Transmembrane</keyword>
<protein>
    <recommendedName>
        <fullName evidence="3">BTB domain-containing protein</fullName>
    </recommendedName>
</protein>
<dbReference type="InterPro" id="IPR000210">
    <property type="entry name" value="BTB/POZ_dom"/>
</dbReference>
<keyword evidence="5" id="KW-1185">Reference proteome</keyword>
<evidence type="ECO:0000256" key="2">
    <source>
        <dbReference type="SAM" id="Phobius"/>
    </source>
</evidence>
<dbReference type="PROSITE" id="PS50097">
    <property type="entry name" value="BTB"/>
    <property type="match status" value="1"/>
</dbReference>
<dbReference type="EMBL" id="LUCM01000343">
    <property type="protein sequence ID" value="KAA0200716.1"/>
    <property type="molecule type" value="Genomic_DNA"/>
</dbReference>
<feature type="region of interest" description="Disordered" evidence="1">
    <location>
        <begin position="327"/>
        <end position="346"/>
    </location>
</feature>
<keyword evidence="2" id="KW-0472">Membrane</keyword>
<proteinExistence type="predicted"/>
<organism evidence="4 5">
    <name type="scientific">Fasciolopsis buskii</name>
    <dbReference type="NCBI Taxonomy" id="27845"/>
    <lineage>
        <taxon>Eukaryota</taxon>
        <taxon>Metazoa</taxon>
        <taxon>Spiralia</taxon>
        <taxon>Lophotrochozoa</taxon>
        <taxon>Platyhelminthes</taxon>
        <taxon>Trematoda</taxon>
        <taxon>Digenea</taxon>
        <taxon>Plagiorchiida</taxon>
        <taxon>Echinostomata</taxon>
        <taxon>Echinostomatoidea</taxon>
        <taxon>Fasciolidae</taxon>
        <taxon>Fasciolopsis</taxon>
    </lineage>
</organism>
<dbReference type="OrthoDB" id="624345at2759"/>
<reference evidence="4" key="1">
    <citation type="submission" date="2019-05" db="EMBL/GenBank/DDBJ databases">
        <title>Annotation for the trematode Fasciolopsis buski.</title>
        <authorList>
            <person name="Choi Y.-J."/>
        </authorList>
    </citation>
    <scope>NUCLEOTIDE SEQUENCE</scope>
    <source>
        <strain evidence="4">HT</strain>
        <tissue evidence="4">Whole worm</tissue>
    </source>
</reference>
<feature type="transmembrane region" description="Helical" evidence="2">
    <location>
        <begin position="656"/>
        <end position="680"/>
    </location>
</feature>
<dbReference type="InterPro" id="IPR011333">
    <property type="entry name" value="SKP1/BTB/POZ_sf"/>
</dbReference>
<feature type="compositionally biased region" description="Low complexity" evidence="1">
    <location>
        <begin position="555"/>
        <end position="573"/>
    </location>
</feature>
<dbReference type="Pfam" id="PF00651">
    <property type="entry name" value="BTB"/>
    <property type="match status" value="1"/>
</dbReference>
<dbReference type="AlphaFoldDB" id="A0A8E0S9V4"/>
<evidence type="ECO:0000256" key="1">
    <source>
        <dbReference type="SAM" id="MobiDB-lite"/>
    </source>
</evidence>
<feature type="compositionally biased region" description="Basic and acidic residues" evidence="1">
    <location>
        <begin position="386"/>
        <end position="397"/>
    </location>
</feature>
<gene>
    <name evidence="4" type="ORF">FBUS_02579</name>
</gene>
<keyword evidence="2" id="KW-1133">Transmembrane helix</keyword>
<feature type="domain" description="BTB" evidence="3">
    <location>
        <begin position="13"/>
        <end position="76"/>
    </location>
</feature>
<evidence type="ECO:0000313" key="4">
    <source>
        <dbReference type="EMBL" id="KAA0200716.1"/>
    </source>
</evidence>
<dbReference type="Gene3D" id="3.30.710.10">
    <property type="entry name" value="Potassium Channel Kv1.1, Chain A"/>
    <property type="match status" value="1"/>
</dbReference>
<evidence type="ECO:0000313" key="5">
    <source>
        <dbReference type="Proteomes" id="UP000728185"/>
    </source>
</evidence>
<dbReference type="SUPFAM" id="SSF54695">
    <property type="entry name" value="POZ domain"/>
    <property type="match status" value="1"/>
</dbReference>